<dbReference type="OrthoDB" id="690068at2759"/>
<feature type="compositionally biased region" description="Low complexity" evidence="1">
    <location>
        <begin position="18"/>
        <end position="43"/>
    </location>
</feature>
<feature type="region of interest" description="Disordered" evidence="1">
    <location>
        <begin position="1"/>
        <end position="301"/>
    </location>
</feature>
<feature type="compositionally biased region" description="Low complexity" evidence="1">
    <location>
        <begin position="175"/>
        <end position="189"/>
    </location>
</feature>
<feature type="compositionally biased region" description="Low complexity" evidence="1">
    <location>
        <begin position="459"/>
        <end position="471"/>
    </location>
</feature>
<feature type="region of interest" description="Disordered" evidence="1">
    <location>
        <begin position="334"/>
        <end position="488"/>
    </location>
</feature>
<proteinExistence type="predicted"/>
<feature type="compositionally biased region" description="Polar residues" evidence="1">
    <location>
        <begin position="105"/>
        <end position="117"/>
    </location>
</feature>
<accession>A0A0D0CJF5</accession>
<dbReference type="EMBL" id="KN834785">
    <property type="protein sequence ID" value="KIK58477.1"/>
    <property type="molecule type" value="Genomic_DNA"/>
</dbReference>
<sequence length="556" mass="55406">MASKGLVRQEGFHPETPSSSSDSSMAWRPSSALGGLSPSLSDGLGSGGLGGEGRDFEDLASLMSSERSTAGNGNSNNGGGGGGGGGDYVPRTHNIFDMGAPAHQPQHSMMDSPSSLPSAIPAHFNSTLPALNSSMRYEPLPDPSGSDGGWRHSPSPMPSGQGTTPTTANGGHPYAGPGVSRSRSRSRPPSAYPGPASPGIGSMGPGLGVGPQRTTRTRRGNSVSSLTSTSPPPHGQAIAIPRNNASSAGGGADGWFGPGSQGSLGSSAGEYTLPTPESMHSHSHPHSHHHHHPGHSHSPASFHLANLSLNVSNLGGGPLSTMNSLSSPLNQFMGGPGGGPGGGGGPGSPMGAYGNGGGGSFGHNNQWPSSPGSATDHHFGSPFDTHGHHAHAHGMHGGFGGGPGSGGGGGGGGGGAGGAHTPTPASYTGSSGLDGWMGGGPGGGGGGGFESHHQRTHQGGLTPLSSSLPTTTLPPPPPSSSVVGGGVGGRMRIRLVGGVLGRGEEEGRGRGLRRGGRIRLLLLGLIRWIKVLLGYLRLLRCPRRWEGLLCLVRWGV</sequence>
<organism evidence="2 3">
    <name type="scientific">Collybiopsis luxurians FD-317 M1</name>
    <dbReference type="NCBI Taxonomy" id="944289"/>
    <lineage>
        <taxon>Eukaryota</taxon>
        <taxon>Fungi</taxon>
        <taxon>Dikarya</taxon>
        <taxon>Basidiomycota</taxon>
        <taxon>Agaricomycotina</taxon>
        <taxon>Agaricomycetes</taxon>
        <taxon>Agaricomycetidae</taxon>
        <taxon>Agaricales</taxon>
        <taxon>Marasmiineae</taxon>
        <taxon>Omphalotaceae</taxon>
        <taxon>Collybiopsis</taxon>
        <taxon>Collybiopsis luxurians</taxon>
    </lineage>
</organism>
<evidence type="ECO:0000313" key="3">
    <source>
        <dbReference type="Proteomes" id="UP000053593"/>
    </source>
</evidence>
<feature type="compositionally biased region" description="Polar residues" evidence="1">
    <location>
        <begin position="158"/>
        <end position="169"/>
    </location>
</feature>
<keyword evidence="3" id="KW-1185">Reference proteome</keyword>
<reference evidence="2 3" key="1">
    <citation type="submission" date="2014-04" db="EMBL/GenBank/DDBJ databases">
        <title>Evolutionary Origins and Diversification of the Mycorrhizal Mutualists.</title>
        <authorList>
            <consortium name="DOE Joint Genome Institute"/>
            <consortium name="Mycorrhizal Genomics Consortium"/>
            <person name="Kohler A."/>
            <person name="Kuo A."/>
            <person name="Nagy L.G."/>
            <person name="Floudas D."/>
            <person name="Copeland A."/>
            <person name="Barry K.W."/>
            <person name="Cichocki N."/>
            <person name="Veneault-Fourrey C."/>
            <person name="LaButti K."/>
            <person name="Lindquist E.A."/>
            <person name="Lipzen A."/>
            <person name="Lundell T."/>
            <person name="Morin E."/>
            <person name="Murat C."/>
            <person name="Riley R."/>
            <person name="Ohm R."/>
            <person name="Sun H."/>
            <person name="Tunlid A."/>
            <person name="Henrissat B."/>
            <person name="Grigoriev I.V."/>
            <person name="Hibbett D.S."/>
            <person name="Martin F."/>
        </authorList>
    </citation>
    <scope>NUCLEOTIDE SEQUENCE [LARGE SCALE GENOMIC DNA]</scope>
    <source>
        <strain evidence="2 3">FD-317 M1</strain>
    </source>
</reference>
<feature type="compositionally biased region" description="Polar residues" evidence="1">
    <location>
        <begin position="124"/>
        <end position="135"/>
    </location>
</feature>
<protein>
    <submittedName>
        <fullName evidence="2">Uncharacterized protein</fullName>
    </submittedName>
</protein>
<evidence type="ECO:0000256" key="1">
    <source>
        <dbReference type="SAM" id="MobiDB-lite"/>
    </source>
</evidence>
<feature type="compositionally biased region" description="Gly residues" evidence="1">
    <location>
        <begin position="395"/>
        <end position="418"/>
    </location>
</feature>
<feature type="compositionally biased region" description="Basic residues" evidence="1">
    <location>
        <begin position="281"/>
        <end position="295"/>
    </location>
</feature>
<feature type="compositionally biased region" description="Gly residues" evidence="1">
    <location>
        <begin position="76"/>
        <end position="87"/>
    </location>
</feature>
<feature type="compositionally biased region" description="Polar residues" evidence="1">
    <location>
        <begin position="363"/>
        <end position="373"/>
    </location>
</feature>
<feature type="compositionally biased region" description="Gly residues" evidence="1">
    <location>
        <begin position="334"/>
        <end position="361"/>
    </location>
</feature>
<feature type="compositionally biased region" description="Gly residues" evidence="1">
    <location>
        <begin position="435"/>
        <end position="449"/>
    </location>
</feature>
<feature type="compositionally biased region" description="Gly residues" evidence="1">
    <location>
        <begin position="248"/>
        <end position="262"/>
    </location>
</feature>
<dbReference type="Proteomes" id="UP000053593">
    <property type="component" value="Unassembled WGS sequence"/>
</dbReference>
<evidence type="ECO:0000313" key="2">
    <source>
        <dbReference type="EMBL" id="KIK58477.1"/>
    </source>
</evidence>
<gene>
    <name evidence="2" type="ORF">GYMLUDRAFT_697158</name>
</gene>
<dbReference type="AlphaFoldDB" id="A0A0D0CJF5"/>
<name>A0A0D0CJF5_9AGAR</name>
<dbReference type="HOGENOM" id="CLU_490054_0_0_1"/>